<feature type="transmembrane region" description="Helical" evidence="6">
    <location>
        <begin position="191"/>
        <end position="209"/>
    </location>
</feature>
<keyword evidence="3 6" id="KW-0812">Transmembrane</keyword>
<organism evidence="7 8">
    <name type="scientific">Pinibacter aurantiacus</name>
    <dbReference type="NCBI Taxonomy" id="2851599"/>
    <lineage>
        <taxon>Bacteria</taxon>
        <taxon>Pseudomonadati</taxon>
        <taxon>Bacteroidota</taxon>
        <taxon>Chitinophagia</taxon>
        <taxon>Chitinophagales</taxon>
        <taxon>Chitinophagaceae</taxon>
        <taxon>Pinibacter</taxon>
    </lineage>
</organism>
<comment type="caution">
    <text evidence="7">The sequence shown here is derived from an EMBL/GenBank/DDBJ whole genome shotgun (WGS) entry which is preliminary data.</text>
</comment>
<dbReference type="GO" id="GO:0015171">
    <property type="term" value="F:amino acid transmembrane transporter activity"/>
    <property type="evidence" value="ECO:0007669"/>
    <property type="project" value="TreeGrafter"/>
</dbReference>
<comment type="subcellular location">
    <subcellularLocation>
        <location evidence="1">Cell membrane</location>
        <topology evidence="1">Multi-pass membrane protein</topology>
    </subcellularLocation>
</comment>
<evidence type="ECO:0000256" key="6">
    <source>
        <dbReference type="SAM" id="Phobius"/>
    </source>
</evidence>
<protein>
    <submittedName>
        <fullName evidence="7">LysE family translocator</fullName>
    </submittedName>
</protein>
<proteinExistence type="predicted"/>
<dbReference type="Proteomes" id="UP000812270">
    <property type="component" value="Unassembled WGS sequence"/>
</dbReference>
<dbReference type="RefSeq" id="WP_217789778.1">
    <property type="nucleotide sequence ID" value="NZ_JAHSPG010000002.1"/>
</dbReference>
<sequence length="214" mass="23447">MTEALVKGLALGLVLAMSVGPVIFTVIKQSLNNGKEGGFSFVAGVWISDFVLVFLSNIFSEAVSTLLEFKKIIGYGGSSFLIGLGLFYIFFKKVTVKQSPGGDQQLFTKKDFFKIALQGFLINTLNPSVILFWLVNATTFSLSHTLEQRIIIFSTCLILNMAADVAKVLLAGKLRKRLTLHNISIINKISGTLLIGFGIALLYSVLFLSNKVYH</sequence>
<evidence type="ECO:0000256" key="4">
    <source>
        <dbReference type="ARBA" id="ARBA00022989"/>
    </source>
</evidence>
<evidence type="ECO:0000256" key="1">
    <source>
        <dbReference type="ARBA" id="ARBA00004651"/>
    </source>
</evidence>
<evidence type="ECO:0000256" key="5">
    <source>
        <dbReference type="ARBA" id="ARBA00023136"/>
    </source>
</evidence>
<feature type="transmembrane region" description="Helical" evidence="6">
    <location>
        <begin position="72"/>
        <end position="91"/>
    </location>
</feature>
<feature type="transmembrane region" description="Helical" evidence="6">
    <location>
        <begin position="6"/>
        <end position="27"/>
    </location>
</feature>
<dbReference type="EMBL" id="JAHSPG010000002">
    <property type="protein sequence ID" value="MBV4356216.1"/>
    <property type="molecule type" value="Genomic_DNA"/>
</dbReference>
<keyword evidence="8" id="KW-1185">Reference proteome</keyword>
<evidence type="ECO:0000313" key="8">
    <source>
        <dbReference type="Proteomes" id="UP000812270"/>
    </source>
</evidence>
<gene>
    <name evidence="7" type="ORF">KTO63_03585</name>
</gene>
<reference evidence="7" key="1">
    <citation type="submission" date="2021-06" db="EMBL/GenBank/DDBJ databases">
        <authorList>
            <person name="Huq M.A."/>
        </authorList>
    </citation>
    <scope>NUCLEOTIDE SEQUENCE</scope>
    <source>
        <strain evidence="7">MAH-26</strain>
    </source>
</reference>
<feature type="transmembrane region" description="Helical" evidence="6">
    <location>
        <begin position="112"/>
        <end position="135"/>
    </location>
</feature>
<feature type="transmembrane region" description="Helical" evidence="6">
    <location>
        <begin position="150"/>
        <end position="170"/>
    </location>
</feature>
<evidence type="ECO:0000256" key="3">
    <source>
        <dbReference type="ARBA" id="ARBA00022692"/>
    </source>
</evidence>
<dbReference type="InterPro" id="IPR001123">
    <property type="entry name" value="LeuE-type"/>
</dbReference>
<feature type="transmembrane region" description="Helical" evidence="6">
    <location>
        <begin position="39"/>
        <end position="60"/>
    </location>
</feature>
<keyword evidence="5 6" id="KW-0472">Membrane</keyword>
<dbReference type="PANTHER" id="PTHR30086">
    <property type="entry name" value="ARGININE EXPORTER PROTEIN ARGO"/>
    <property type="match status" value="1"/>
</dbReference>
<dbReference type="PANTHER" id="PTHR30086:SF20">
    <property type="entry name" value="ARGININE EXPORTER PROTEIN ARGO-RELATED"/>
    <property type="match status" value="1"/>
</dbReference>
<accession>A0A9E2S5N5</accession>
<evidence type="ECO:0000256" key="2">
    <source>
        <dbReference type="ARBA" id="ARBA00022475"/>
    </source>
</evidence>
<evidence type="ECO:0000313" key="7">
    <source>
        <dbReference type="EMBL" id="MBV4356216.1"/>
    </source>
</evidence>
<name>A0A9E2S5N5_9BACT</name>
<dbReference type="GO" id="GO:0005886">
    <property type="term" value="C:plasma membrane"/>
    <property type="evidence" value="ECO:0007669"/>
    <property type="project" value="UniProtKB-SubCell"/>
</dbReference>
<dbReference type="AlphaFoldDB" id="A0A9E2S5N5"/>
<keyword evidence="2" id="KW-1003">Cell membrane</keyword>
<keyword evidence="4 6" id="KW-1133">Transmembrane helix</keyword>
<dbReference type="Pfam" id="PF01810">
    <property type="entry name" value="LysE"/>
    <property type="match status" value="1"/>
</dbReference>